<protein>
    <submittedName>
        <fullName evidence="1">Glycoside hydrolase family 16 protein</fullName>
    </submittedName>
</protein>
<evidence type="ECO:0000313" key="1">
    <source>
        <dbReference type="EMBL" id="KAI0033145.1"/>
    </source>
</evidence>
<comment type="caution">
    <text evidence="1">The sequence shown here is derived from an EMBL/GenBank/DDBJ whole genome shotgun (WGS) entry which is preliminary data.</text>
</comment>
<reference evidence="1" key="1">
    <citation type="submission" date="2021-02" db="EMBL/GenBank/DDBJ databases">
        <authorList>
            <consortium name="DOE Joint Genome Institute"/>
            <person name="Ahrendt S."/>
            <person name="Looney B.P."/>
            <person name="Miyauchi S."/>
            <person name="Morin E."/>
            <person name="Drula E."/>
            <person name="Courty P.E."/>
            <person name="Chicoki N."/>
            <person name="Fauchery L."/>
            <person name="Kohler A."/>
            <person name="Kuo A."/>
            <person name="Labutti K."/>
            <person name="Pangilinan J."/>
            <person name="Lipzen A."/>
            <person name="Riley R."/>
            <person name="Andreopoulos W."/>
            <person name="He G."/>
            <person name="Johnson J."/>
            <person name="Barry K.W."/>
            <person name="Grigoriev I.V."/>
            <person name="Nagy L."/>
            <person name="Hibbett D."/>
            <person name="Henrissat B."/>
            <person name="Matheny P.B."/>
            <person name="Labbe J."/>
            <person name="Martin F."/>
        </authorList>
    </citation>
    <scope>NUCLEOTIDE SEQUENCE</scope>
    <source>
        <strain evidence="1">EC-137</strain>
    </source>
</reference>
<organism evidence="1 2">
    <name type="scientific">Vararia minispora EC-137</name>
    <dbReference type="NCBI Taxonomy" id="1314806"/>
    <lineage>
        <taxon>Eukaryota</taxon>
        <taxon>Fungi</taxon>
        <taxon>Dikarya</taxon>
        <taxon>Basidiomycota</taxon>
        <taxon>Agaricomycotina</taxon>
        <taxon>Agaricomycetes</taxon>
        <taxon>Russulales</taxon>
        <taxon>Lachnocladiaceae</taxon>
        <taxon>Vararia</taxon>
    </lineage>
</organism>
<dbReference type="EMBL" id="MU273526">
    <property type="protein sequence ID" value="KAI0033145.1"/>
    <property type="molecule type" value="Genomic_DNA"/>
</dbReference>
<evidence type="ECO:0000313" key="2">
    <source>
        <dbReference type="Proteomes" id="UP000814128"/>
    </source>
</evidence>
<name>A0ACB8QN92_9AGAM</name>
<accession>A0ACB8QN92</accession>
<sequence>DGTSFIWVLQDTYDHTNFFDSFVYYTGGDPTHGTVNYVDNATAAANNLSYISDRNTVIMKGDDTTWLPLGQNRMSVRVSSKVTYNTGLFILDANHAPWGCAVWPAFWTLGNTGIWPQSGEIDIIEGVHDNAHNQVTWHTQANCSITPNAIPFTGTIGQVNGVNNTNCEAGGAGNLPGCGVIEWSRASYGPDFDAQSGGVFAMKWDDDGIAVWSFYRVAVPQDIFDGTPDPSGWGEPVAALAPDNCNISSFFYNHNIIFDITFCGDWAGNSYATSGCPGTCPERLQDPSNFINASWDLNSLKVYRRQNIPTVVSSA</sequence>
<feature type="non-terminal residue" evidence="1">
    <location>
        <position position="1"/>
    </location>
</feature>
<reference evidence="1" key="2">
    <citation type="journal article" date="2022" name="New Phytol.">
        <title>Evolutionary transition to the ectomycorrhizal habit in the genomes of a hyperdiverse lineage of mushroom-forming fungi.</title>
        <authorList>
            <person name="Looney B."/>
            <person name="Miyauchi S."/>
            <person name="Morin E."/>
            <person name="Drula E."/>
            <person name="Courty P.E."/>
            <person name="Kohler A."/>
            <person name="Kuo A."/>
            <person name="LaButti K."/>
            <person name="Pangilinan J."/>
            <person name="Lipzen A."/>
            <person name="Riley R."/>
            <person name="Andreopoulos W."/>
            <person name="He G."/>
            <person name="Johnson J."/>
            <person name="Nolan M."/>
            <person name="Tritt A."/>
            <person name="Barry K.W."/>
            <person name="Grigoriev I.V."/>
            <person name="Nagy L.G."/>
            <person name="Hibbett D."/>
            <person name="Henrissat B."/>
            <person name="Matheny P.B."/>
            <person name="Labbe J."/>
            <person name="Martin F.M."/>
        </authorList>
    </citation>
    <scope>NUCLEOTIDE SEQUENCE</scope>
    <source>
        <strain evidence="1">EC-137</strain>
    </source>
</reference>
<gene>
    <name evidence="1" type="ORF">K488DRAFT_17554</name>
</gene>
<feature type="non-terminal residue" evidence="1">
    <location>
        <position position="315"/>
    </location>
</feature>
<keyword evidence="2" id="KW-1185">Reference proteome</keyword>
<dbReference type="Proteomes" id="UP000814128">
    <property type="component" value="Unassembled WGS sequence"/>
</dbReference>
<keyword evidence="1" id="KW-0378">Hydrolase</keyword>
<proteinExistence type="predicted"/>